<organism evidence="1">
    <name type="scientific">Arundo donax</name>
    <name type="common">Giant reed</name>
    <name type="synonym">Donax arundinaceus</name>
    <dbReference type="NCBI Taxonomy" id="35708"/>
    <lineage>
        <taxon>Eukaryota</taxon>
        <taxon>Viridiplantae</taxon>
        <taxon>Streptophyta</taxon>
        <taxon>Embryophyta</taxon>
        <taxon>Tracheophyta</taxon>
        <taxon>Spermatophyta</taxon>
        <taxon>Magnoliopsida</taxon>
        <taxon>Liliopsida</taxon>
        <taxon>Poales</taxon>
        <taxon>Poaceae</taxon>
        <taxon>PACMAD clade</taxon>
        <taxon>Arundinoideae</taxon>
        <taxon>Arundineae</taxon>
        <taxon>Arundo</taxon>
    </lineage>
</organism>
<protein>
    <submittedName>
        <fullName evidence="1">Uncharacterized protein</fullName>
    </submittedName>
</protein>
<sequence>MEGGAPAWSTVACRGPGRLRRRRWRQGMEGGAAVPGDLTDCQR</sequence>
<proteinExistence type="predicted"/>
<evidence type="ECO:0000313" key="1">
    <source>
        <dbReference type="EMBL" id="JAE18138.1"/>
    </source>
</evidence>
<dbReference type="EMBL" id="GBRH01179758">
    <property type="protein sequence ID" value="JAE18138.1"/>
    <property type="molecule type" value="Transcribed_RNA"/>
</dbReference>
<reference evidence="1" key="2">
    <citation type="journal article" date="2015" name="Data Brief">
        <title>Shoot transcriptome of the giant reed, Arundo donax.</title>
        <authorList>
            <person name="Barrero R.A."/>
            <person name="Guerrero F.D."/>
            <person name="Moolhuijzen P."/>
            <person name="Goolsby J.A."/>
            <person name="Tidwell J."/>
            <person name="Bellgard S.E."/>
            <person name="Bellgard M.I."/>
        </authorList>
    </citation>
    <scope>NUCLEOTIDE SEQUENCE</scope>
    <source>
        <tissue evidence="1">Shoot tissue taken approximately 20 cm above the soil surface</tissue>
    </source>
</reference>
<dbReference type="AlphaFoldDB" id="A0A0A9GBW7"/>
<reference evidence="1" key="1">
    <citation type="submission" date="2014-09" db="EMBL/GenBank/DDBJ databases">
        <authorList>
            <person name="Magalhaes I.L.F."/>
            <person name="Oliveira U."/>
            <person name="Santos F.R."/>
            <person name="Vidigal T.H.D.A."/>
            <person name="Brescovit A.D."/>
            <person name="Santos A.J."/>
        </authorList>
    </citation>
    <scope>NUCLEOTIDE SEQUENCE</scope>
    <source>
        <tissue evidence="1">Shoot tissue taken approximately 20 cm above the soil surface</tissue>
    </source>
</reference>
<name>A0A0A9GBW7_ARUDO</name>
<accession>A0A0A9GBW7</accession>